<sequence length="355" mass="41716">MSLSVHGVYSNFALTEDQILNRSYKFKQQLLIKENMARYYDKKKPTKAEKYLAPVATSTWKDDEKEEKEREKSKNVRVKQQDNHLSGIKVVGRSLMSDNEVRKINQNYVYDKLLNLKKKDIDKQLRVSMTKLKREKSILTEKFIDLEANNYKFMKNIQNRIESRMSNPRILNASVLSMSGGYASPSLFARSVQSAPAKISRTSNASFDLFRIEQVNLEHRITSAYQNDYDYVPERLNLKTPDSYKSNLETLKEKFVDQKLRCNPNYQKKRRRNNYSMTLEDLDKFLATKSSKLDACYKKKLCTKYKQHKLAQHGAEMFVSNKLLNKLDSIQKRNENNVYLLKELNKTHDKSKKSR</sequence>
<organism evidence="2 3">
    <name type="scientific">Brachionus calyciflorus</name>
    <dbReference type="NCBI Taxonomy" id="104777"/>
    <lineage>
        <taxon>Eukaryota</taxon>
        <taxon>Metazoa</taxon>
        <taxon>Spiralia</taxon>
        <taxon>Gnathifera</taxon>
        <taxon>Rotifera</taxon>
        <taxon>Eurotatoria</taxon>
        <taxon>Monogononta</taxon>
        <taxon>Pseudotrocha</taxon>
        <taxon>Ploima</taxon>
        <taxon>Brachionidae</taxon>
        <taxon>Brachionus</taxon>
    </lineage>
</organism>
<accession>A0A813UQJ8</accession>
<evidence type="ECO:0000313" key="3">
    <source>
        <dbReference type="Proteomes" id="UP000663879"/>
    </source>
</evidence>
<dbReference type="OrthoDB" id="10430414at2759"/>
<comment type="caution">
    <text evidence="2">The sequence shown here is derived from an EMBL/GenBank/DDBJ whole genome shotgun (WGS) entry which is preliminary data.</text>
</comment>
<keyword evidence="3" id="KW-1185">Reference proteome</keyword>
<proteinExistence type="predicted"/>
<gene>
    <name evidence="2" type="ORF">OXX778_LOCUS8039</name>
</gene>
<reference evidence="2" key="1">
    <citation type="submission" date="2021-02" db="EMBL/GenBank/DDBJ databases">
        <authorList>
            <person name="Nowell W R."/>
        </authorList>
    </citation>
    <scope>NUCLEOTIDE SEQUENCE</scope>
    <source>
        <strain evidence="2">Ploen Becks lab</strain>
    </source>
</reference>
<dbReference type="AlphaFoldDB" id="A0A813UQJ8"/>
<evidence type="ECO:0000256" key="1">
    <source>
        <dbReference type="SAM" id="MobiDB-lite"/>
    </source>
</evidence>
<evidence type="ECO:0000313" key="2">
    <source>
        <dbReference type="EMBL" id="CAF0832466.1"/>
    </source>
</evidence>
<dbReference type="EMBL" id="CAJNOC010001075">
    <property type="protein sequence ID" value="CAF0832466.1"/>
    <property type="molecule type" value="Genomic_DNA"/>
</dbReference>
<name>A0A813UQJ8_9BILA</name>
<protein>
    <submittedName>
        <fullName evidence="2">Uncharacterized protein</fullName>
    </submittedName>
</protein>
<dbReference type="Proteomes" id="UP000663879">
    <property type="component" value="Unassembled WGS sequence"/>
</dbReference>
<feature type="region of interest" description="Disordered" evidence="1">
    <location>
        <begin position="62"/>
        <end position="81"/>
    </location>
</feature>